<dbReference type="InterPro" id="IPR017871">
    <property type="entry name" value="ABC_transporter-like_CS"/>
</dbReference>
<evidence type="ECO:0000259" key="11">
    <source>
        <dbReference type="PROSITE" id="PS50929"/>
    </source>
</evidence>
<dbReference type="Pfam" id="PF00664">
    <property type="entry name" value="ABC_membrane"/>
    <property type="match status" value="2"/>
</dbReference>
<evidence type="ECO:0000256" key="6">
    <source>
        <dbReference type="ARBA" id="ARBA00022989"/>
    </source>
</evidence>
<feature type="transmembrane region" description="Helical" evidence="9">
    <location>
        <begin position="973"/>
        <end position="993"/>
    </location>
</feature>
<dbReference type="AlphaFoldDB" id="A0A1I7RJB2"/>
<keyword evidence="4" id="KW-0547">Nucleotide-binding</keyword>
<dbReference type="SUPFAM" id="SSF52540">
    <property type="entry name" value="P-loop containing nucleoside triphosphate hydrolases"/>
    <property type="match status" value="2"/>
</dbReference>
<feature type="domain" description="ABC transporter" evidence="10">
    <location>
        <begin position="1036"/>
        <end position="1272"/>
    </location>
</feature>
<evidence type="ECO:0000256" key="1">
    <source>
        <dbReference type="ARBA" id="ARBA00004141"/>
    </source>
</evidence>
<feature type="transmembrane region" description="Helical" evidence="9">
    <location>
        <begin position="713"/>
        <end position="738"/>
    </location>
</feature>
<protein>
    <submittedName>
        <fullName evidence="12">(pine wood nematode) hypothetical protein</fullName>
    </submittedName>
</protein>
<dbReference type="GO" id="GO:0015421">
    <property type="term" value="F:ABC-type oligopeptide transporter activity"/>
    <property type="evidence" value="ECO:0007669"/>
    <property type="project" value="TreeGrafter"/>
</dbReference>
<dbReference type="EMBL" id="CAJFCV020000006">
    <property type="protein sequence ID" value="CAG9128757.1"/>
    <property type="molecule type" value="Genomic_DNA"/>
</dbReference>
<evidence type="ECO:0000259" key="10">
    <source>
        <dbReference type="PROSITE" id="PS50893"/>
    </source>
</evidence>
<dbReference type="PROSITE" id="PS50893">
    <property type="entry name" value="ABC_TRANSPORTER_2"/>
    <property type="match status" value="2"/>
</dbReference>
<dbReference type="PANTHER" id="PTHR43394">
    <property type="entry name" value="ATP-DEPENDENT PERMEASE MDL1, MITOCHONDRIAL"/>
    <property type="match status" value="1"/>
</dbReference>
<dbReference type="WBParaSite" id="BXY_0079400.1">
    <property type="protein sequence ID" value="BXY_0079400.1"/>
    <property type="gene ID" value="BXY_0079400"/>
</dbReference>
<reference evidence="15" key="1">
    <citation type="submission" date="2016-11" db="UniProtKB">
        <authorList>
            <consortium name="WormBaseParasite"/>
        </authorList>
    </citation>
    <scope>IDENTIFICATION</scope>
</reference>
<reference evidence="12" key="2">
    <citation type="submission" date="2020-09" db="EMBL/GenBank/DDBJ databases">
        <authorList>
            <person name="Kikuchi T."/>
        </authorList>
    </citation>
    <scope>NUCLEOTIDE SEQUENCE</scope>
    <source>
        <strain evidence="12">Ka4C1</strain>
    </source>
</reference>
<feature type="transmembrane region" description="Helical" evidence="9">
    <location>
        <begin position="311"/>
        <end position="330"/>
    </location>
</feature>
<evidence type="ECO:0000256" key="7">
    <source>
        <dbReference type="ARBA" id="ARBA00023136"/>
    </source>
</evidence>
<evidence type="ECO:0000313" key="14">
    <source>
        <dbReference type="Proteomes" id="UP000659654"/>
    </source>
</evidence>
<comment type="similarity">
    <text evidence="2">Belongs to the ABC transporter superfamily. ABCB family. Multidrug resistance exporter (TC 3.A.1.201) subfamily.</text>
</comment>
<evidence type="ECO:0000256" key="4">
    <source>
        <dbReference type="ARBA" id="ARBA00022741"/>
    </source>
</evidence>
<keyword evidence="14" id="KW-1185">Reference proteome</keyword>
<dbReference type="PANTHER" id="PTHR43394:SF27">
    <property type="entry name" value="ATP-DEPENDENT TRANSLOCASE ABCB1-LIKE"/>
    <property type="match status" value="1"/>
</dbReference>
<evidence type="ECO:0000256" key="5">
    <source>
        <dbReference type="ARBA" id="ARBA00022840"/>
    </source>
</evidence>
<dbReference type="FunFam" id="3.40.50.300:FF:001797">
    <property type="entry name" value="ABC transporter, putative"/>
    <property type="match status" value="1"/>
</dbReference>
<dbReference type="InterPro" id="IPR039421">
    <property type="entry name" value="Type_1_exporter"/>
</dbReference>
<evidence type="ECO:0000313" key="15">
    <source>
        <dbReference type="WBParaSite" id="BXY_0079400.1"/>
    </source>
</evidence>
<feature type="domain" description="ABC transmembrane type-1" evidence="11">
    <location>
        <begin position="78"/>
        <end position="368"/>
    </location>
</feature>
<feature type="transmembrane region" description="Helical" evidence="9">
    <location>
        <begin position="758"/>
        <end position="782"/>
    </location>
</feature>
<name>A0A1I7RJB2_BURXY</name>
<evidence type="ECO:0000256" key="8">
    <source>
        <dbReference type="SAM" id="MobiDB-lite"/>
    </source>
</evidence>
<dbReference type="CDD" id="cd18577">
    <property type="entry name" value="ABC_6TM_Pgp_ABCB1_D1_like"/>
    <property type="match status" value="1"/>
</dbReference>
<keyword evidence="5" id="KW-0067">ATP-binding</keyword>
<sequence length="1277" mass="141479">MSHVDGEKRKSNGAEEESLDLSQQFDDEETIYKAEGLEKWINKLLCRGDLSNEGFQARPVGFLDLFKYADRSDRTLIAIGMITAVITGSIQALPSIMAGKLTTALLERDQGSIDKDELWSRGLLMIKINIGIGITVLITSMTSNYTLKLAARNITSHLRNKFIKSVLRQDAGWFDRQRFGALNTQLNDNISRVHDGIGDKIGLLIRCVFQLLVSLIVCVCIDWRVTASMVAAAPVSCLIMSFMARVISLTTAKQLPLLDQSGTILQEAVMNVKTVQSCNGQQQMTQKYHASLLSARIHGILIGLWEGLFDGIFYVVLYLFFATALVYGGYLYYIDEIASGDVFIITTTLLFSIYFIGYISPHFMAIFKARVSAAVIFRQIERVPEIDSYDDTGEEIVRPEGHIKFENVRFSYPSRRKREVLKGVTWEALPSETVALVGHSGCGKSTSISLITRLYNPSSGTIAIDGVDIRKLKISSLRRLIGVVQQEPVLFNGSISENIRLGDETITQAEVEKACRMANAHDFIQKLGHGYNTNIGSGEIQLSGGQKQRIAIARAIVNNPPILLLDEATSALDAESEIQVQRALKDASRCRTTIVIAHRLSTLRDVQKIIVYDEGRVVEVGSHVELSEREGGLYSSLVKHQQFQICDEIESNGRRRSFERQESRRKSSLKNGKTAKISVIEASPPADLEYTDQSPQYGLLTLAKNCEGEYPKLISGLIFTMLRGLELILYVFALNMLFNIFRKKNAEWAEYSAGLQQVGFYTLSVGVFSFTTITLGVSLLNWGGENVVIKLKVRALKSILSQGAAYFDRPQTSSPKLVQRITSDSLNCKAALDRRFYNVVHNTLCTVIQLALTLVTSWQIVLAGSSVYAVVLTISAAMGRITQQALRRIQKFDDSPKLAVEIVENTRTIQLLGREEYFAEKYRRSLEVLEKEEKRIVLADSILFCVAQSSVYINDVACYTVGFLMIYHWDVNIANVFLACTTMSTLTWSILFVSTPLVEILHAIPSSNSLFSIIYEEPAINSNEANGKSPKVVGNIAAEKVVFSYPTRPEVTVTNGLSVNASAGETIALVGPSGGGKSTIINLLQRFYEPNSGEITVDSTEIRTFQLHYLRSQMALVGQEPVLFSGTIYENATLGIENADKEEVMEAFRLANAKKFIENLPEGYDTEVGEKGAQLSGGQKQRVAIARALVRRPKILLLDEATSALDAESERAVQQALDTAASGRTCITIAHRLSSIQHADRIYFIANGKVVEVGSHTELMNANGCYADMIRKQDLQS</sequence>
<dbReference type="eggNOG" id="KOG0055">
    <property type="taxonomic scope" value="Eukaryota"/>
</dbReference>
<feature type="transmembrane region" description="Helical" evidence="9">
    <location>
        <begin position="203"/>
        <end position="225"/>
    </location>
</feature>
<dbReference type="GO" id="GO:0090374">
    <property type="term" value="P:oligopeptide export from mitochondrion"/>
    <property type="evidence" value="ECO:0007669"/>
    <property type="project" value="TreeGrafter"/>
</dbReference>
<dbReference type="InterPro" id="IPR011527">
    <property type="entry name" value="ABC1_TM_dom"/>
</dbReference>
<dbReference type="SMR" id="A0A1I7RJB2"/>
<dbReference type="OrthoDB" id="6500128at2759"/>
<dbReference type="Gene3D" id="1.20.1560.10">
    <property type="entry name" value="ABC transporter type 1, transmembrane domain"/>
    <property type="match status" value="1"/>
</dbReference>
<dbReference type="InterPro" id="IPR036640">
    <property type="entry name" value="ABC1_TM_sf"/>
</dbReference>
<evidence type="ECO:0000256" key="9">
    <source>
        <dbReference type="SAM" id="Phobius"/>
    </source>
</evidence>
<keyword evidence="7 9" id="KW-0472">Membrane</keyword>
<dbReference type="Pfam" id="PF00005">
    <property type="entry name" value="ABC_tran"/>
    <property type="match status" value="2"/>
</dbReference>
<dbReference type="Proteomes" id="UP000659654">
    <property type="component" value="Unassembled WGS sequence"/>
</dbReference>
<dbReference type="Gene3D" id="3.40.50.300">
    <property type="entry name" value="P-loop containing nucleotide triphosphate hydrolases"/>
    <property type="match status" value="2"/>
</dbReference>
<evidence type="ECO:0000313" key="13">
    <source>
        <dbReference type="Proteomes" id="UP000095284"/>
    </source>
</evidence>
<dbReference type="Proteomes" id="UP000582659">
    <property type="component" value="Unassembled WGS sequence"/>
</dbReference>
<evidence type="ECO:0000313" key="12">
    <source>
        <dbReference type="EMBL" id="CAD5233526.1"/>
    </source>
</evidence>
<feature type="domain" description="ABC transporter" evidence="10">
    <location>
        <begin position="403"/>
        <end position="639"/>
    </location>
</feature>
<gene>
    <name evidence="12" type="ORF">BXYJ_LOCUS13617</name>
</gene>
<dbReference type="GO" id="GO:0005524">
    <property type="term" value="F:ATP binding"/>
    <property type="evidence" value="ECO:0007669"/>
    <property type="project" value="UniProtKB-KW"/>
</dbReference>
<feature type="transmembrane region" description="Helical" evidence="9">
    <location>
        <begin position="118"/>
        <end position="138"/>
    </location>
</feature>
<dbReference type="Proteomes" id="UP000095284">
    <property type="component" value="Unplaced"/>
</dbReference>
<feature type="transmembrane region" description="Helical" evidence="9">
    <location>
        <begin position="231"/>
        <end position="252"/>
    </location>
</feature>
<comment type="subcellular location">
    <subcellularLocation>
        <location evidence="1">Membrane</location>
        <topology evidence="1">Multi-pass membrane protein</topology>
    </subcellularLocation>
</comment>
<dbReference type="PROSITE" id="PS00211">
    <property type="entry name" value="ABC_TRANSPORTER_1"/>
    <property type="match status" value="2"/>
</dbReference>
<feature type="compositionally biased region" description="Basic and acidic residues" evidence="8">
    <location>
        <begin position="1"/>
        <end position="13"/>
    </location>
</feature>
<feature type="transmembrane region" description="Helical" evidence="9">
    <location>
        <begin position="836"/>
        <end position="854"/>
    </location>
</feature>
<dbReference type="EMBL" id="CAJFDI010000006">
    <property type="protein sequence ID" value="CAD5233526.1"/>
    <property type="molecule type" value="Genomic_DNA"/>
</dbReference>
<feature type="region of interest" description="Disordered" evidence="8">
    <location>
        <begin position="1"/>
        <end position="20"/>
    </location>
</feature>
<evidence type="ECO:0000256" key="3">
    <source>
        <dbReference type="ARBA" id="ARBA00022692"/>
    </source>
</evidence>
<proteinExistence type="inferred from homology"/>
<keyword evidence="6 9" id="KW-1133">Transmembrane helix</keyword>
<feature type="transmembrane region" description="Helical" evidence="9">
    <location>
        <begin position="860"/>
        <end position="881"/>
    </location>
</feature>
<dbReference type="GO" id="GO:0016887">
    <property type="term" value="F:ATP hydrolysis activity"/>
    <property type="evidence" value="ECO:0007669"/>
    <property type="project" value="InterPro"/>
</dbReference>
<dbReference type="InterPro" id="IPR003593">
    <property type="entry name" value="AAA+_ATPase"/>
</dbReference>
<organism evidence="13 15">
    <name type="scientific">Bursaphelenchus xylophilus</name>
    <name type="common">Pinewood nematode worm</name>
    <name type="synonym">Aphelenchoides xylophilus</name>
    <dbReference type="NCBI Taxonomy" id="6326"/>
    <lineage>
        <taxon>Eukaryota</taxon>
        <taxon>Metazoa</taxon>
        <taxon>Ecdysozoa</taxon>
        <taxon>Nematoda</taxon>
        <taxon>Chromadorea</taxon>
        <taxon>Rhabditida</taxon>
        <taxon>Tylenchina</taxon>
        <taxon>Tylenchomorpha</taxon>
        <taxon>Aphelenchoidea</taxon>
        <taxon>Aphelenchoididae</taxon>
        <taxon>Bursaphelenchus</taxon>
    </lineage>
</organism>
<feature type="domain" description="ABC transmembrane type-1" evidence="11">
    <location>
        <begin position="716"/>
        <end position="1002"/>
    </location>
</feature>
<dbReference type="GO" id="GO:0005743">
    <property type="term" value="C:mitochondrial inner membrane"/>
    <property type="evidence" value="ECO:0007669"/>
    <property type="project" value="TreeGrafter"/>
</dbReference>
<dbReference type="InterPro" id="IPR027417">
    <property type="entry name" value="P-loop_NTPase"/>
</dbReference>
<dbReference type="FunFam" id="3.40.50.300:FF:002283">
    <property type="entry name" value="p-GlycoProtein related"/>
    <property type="match status" value="1"/>
</dbReference>
<keyword evidence="3 9" id="KW-0812">Transmembrane</keyword>
<dbReference type="SUPFAM" id="SSF90123">
    <property type="entry name" value="ABC transporter transmembrane region"/>
    <property type="match status" value="2"/>
</dbReference>
<feature type="transmembrane region" description="Helical" evidence="9">
    <location>
        <begin position="76"/>
        <end position="98"/>
    </location>
</feature>
<dbReference type="CDD" id="cd03249">
    <property type="entry name" value="ABC_MTABC3_MDL1_MDL2"/>
    <property type="match status" value="2"/>
</dbReference>
<feature type="transmembrane region" description="Helical" evidence="9">
    <location>
        <begin position="342"/>
        <end position="360"/>
    </location>
</feature>
<dbReference type="PROSITE" id="PS50929">
    <property type="entry name" value="ABC_TM1F"/>
    <property type="match status" value="2"/>
</dbReference>
<dbReference type="InterPro" id="IPR003439">
    <property type="entry name" value="ABC_transporter-like_ATP-bd"/>
</dbReference>
<evidence type="ECO:0000256" key="2">
    <source>
        <dbReference type="ARBA" id="ARBA00007577"/>
    </source>
</evidence>
<accession>A0A1I7RJB2</accession>
<dbReference type="SMART" id="SM00382">
    <property type="entry name" value="AAA"/>
    <property type="match status" value="2"/>
</dbReference>